<dbReference type="PANTHER" id="PTHR34580:SF1">
    <property type="entry name" value="PROTEIN PAFC"/>
    <property type="match status" value="1"/>
</dbReference>
<evidence type="ECO:0000313" key="3">
    <source>
        <dbReference type="EMBL" id="ABO50754.1"/>
    </source>
</evidence>
<gene>
    <name evidence="3" type="ordered locus">Dred_2241</name>
</gene>
<organism evidence="3 4">
    <name type="scientific">Desulforamulus reducens (strain ATCC BAA-1160 / DSM 100696 / MI-1)</name>
    <name type="common">Desulfotomaculum reducens</name>
    <dbReference type="NCBI Taxonomy" id="349161"/>
    <lineage>
        <taxon>Bacteria</taxon>
        <taxon>Bacillati</taxon>
        <taxon>Bacillota</taxon>
        <taxon>Clostridia</taxon>
        <taxon>Eubacteriales</taxon>
        <taxon>Peptococcaceae</taxon>
        <taxon>Desulforamulus</taxon>
    </lineage>
</organism>
<dbReference type="InterPro" id="IPR051534">
    <property type="entry name" value="CBASS_pafABC_assoc_protein"/>
</dbReference>
<dbReference type="PROSITE" id="PS52050">
    <property type="entry name" value="WYL"/>
    <property type="match status" value="1"/>
</dbReference>
<proteinExistence type="predicted"/>
<dbReference type="InterPro" id="IPR026881">
    <property type="entry name" value="WYL_dom"/>
</dbReference>
<dbReference type="Pfam" id="PF25583">
    <property type="entry name" value="WCX"/>
    <property type="match status" value="1"/>
</dbReference>
<feature type="domain" description="WYL" evidence="1">
    <location>
        <begin position="156"/>
        <end position="223"/>
    </location>
</feature>
<dbReference type="eggNOG" id="COG2378">
    <property type="taxonomic scope" value="Bacteria"/>
</dbReference>
<dbReference type="InterPro" id="IPR057727">
    <property type="entry name" value="WCX_dom"/>
</dbReference>
<protein>
    <submittedName>
        <fullName evidence="3">Transcriptional regulator-like protein</fullName>
    </submittedName>
</protein>
<sequence length="350" mass="40648">MTERAKKDATKGLRLNMIIDLINKRTPYGGVTVNELMDKFEVAERQVYRDLNTIANDLRVPLVKQERHIEGIKKTCYCLEVGYLPSLSPEKATVLFLSLLQQKGSALTGHLNELKDALVSTLFKYHYNPKELAVEKLQNRIHLVEETLVEPEQVGEMFSKLVQALKVCYRVKIKYFVTHSQKETERVVEPYGLICKRQNWYLVGQCLERNAIRVFRVDQIRDVFPYTSETFQYPTDFDLKEYMAHSWGVMNDGEVCQIRLKFNHRVAHRVKNLIYHPSQVLEEELPDGSIIVGFRVCGITEMKTWLVQWGDTVEVLEPGWLREDMCKLAEGILRVYQGELGDFSNRKVEA</sequence>
<dbReference type="EMBL" id="CP000612">
    <property type="protein sequence ID" value="ABO50754.1"/>
    <property type="molecule type" value="Genomic_DNA"/>
</dbReference>
<dbReference type="RefSeq" id="WP_011878556.1">
    <property type="nucleotide sequence ID" value="NC_009253.1"/>
</dbReference>
<evidence type="ECO:0000259" key="1">
    <source>
        <dbReference type="Pfam" id="PF13280"/>
    </source>
</evidence>
<accession>A4J6Q1</accession>
<dbReference type="HOGENOM" id="CLU_041141_4_0_9"/>
<dbReference type="Proteomes" id="UP000001556">
    <property type="component" value="Chromosome"/>
</dbReference>
<reference evidence="3 4" key="1">
    <citation type="submission" date="2007-03" db="EMBL/GenBank/DDBJ databases">
        <title>Complete sequence of Desulfotomaculum reducens MI-1.</title>
        <authorList>
            <consortium name="US DOE Joint Genome Institute"/>
            <person name="Copeland A."/>
            <person name="Lucas S."/>
            <person name="Lapidus A."/>
            <person name="Barry K."/>
            <person name="Detter J.C."/>
            <person name="Glavina del Rio T."/>
            <person name="Hammon N."/>
            <person name="Israni S."/>
            <person name="Dalin E."/>
            <person name="Tice H."/>
            <person name="Pitluck S."/>
            <person name="Sims D."/>
            <person name="Brettin T."/>
            <person name="Bruce D."/>
            <person name="Han C."/>
            <person name="Tapia R."/>
            <person name="Schmutz J."/>
            <person name="Larimer F."/>
            <person name="Land M."/>
            <person name="Hauser L."/>
            <person name="Kyrpides N."/>
            <person name="Kim E."/>
            <person name="Tebo B.M."/>
            <person name="Richardson P."/>
        </authorList>
    </citation>
    <scope>NUCLEOTIDE SEQUENCE [LARGE SCALE GENOMIC DNA]</scope>
    <source>
        <strain evidence="3 4">MI-1</strain>
    </source>
</reference>
<dbReference type="Pfam" id="PF13280">
    <property type="entry name" value="WYL"/>
    <property type="match status" value="1"/>
</dbReference>
<dbReference type="KEGG" id="drm:Dred_2241"/>
<dbReference type="PANTHER" id="PTHR34580">
    <property type="match status" value="1"/>
</dbReference>
<evidence type="ECO:0000259" key="2">
    <source>
        <dbReference type="Pfam" id="PF25583"/>
    </source>
</evidence>
<dbReference type="STRING" id="349161.Dred_2241"/>
<name>A4J6Q1_DESRM</name>
<keyword evidence="4" id="KW-1185">Reference proteome</keyword>
<feature type="domain" description="WCX" evidence="2">
    <location>
        <begin position="255"/>
        <end position="333"/>
    </location>
</feature>
<dbReference type="OrthoDB" id="9767131at2"/>
<dbReference type="AlphaFoldDB" id="A4J6Q1"/>
<evidence type="ECO:0000313" key="4">
    <source>
        <dbReference type="Proteomes" id="UP000001556"/>
    </source>
</evidence>